<reference evidence="1" key="1">
    <citation type="journal article" date="2021" name="Genome Biol. Evol.">
        <title>The assembled and annotated genome of the fairy-ring fungus Marasmius oreades.</title>
        <authorList>
            <person name="Hiltunen M."/>
            <person name="Ament-Velasquez S.L."/>
            <person name="Johannesson H."/>
        </authorList>
    </citation>
    <scope>NUCLEOTIDE SEQUENCE</scope>
    <source>
        <strain evidence="1">03SP1</strain>
    </source>
</reference>
<sequence length="79" mass="8884">MAVKPYLVAYFSGDAAQRQLSEFDDDKGKQNLLKYIIEELNGALYGDWYKLPSDGAVDAARKRTRDLGGVVYDLPVRNN</sequence>
<dbReference type="RefSeq" id="XP_043005443.1">
    <property type="nucleotide sequence ID" value="XM_043158072.1"/>
</dbReference>
<dbReference type="Proteomes" id="UP001049176">
    <property type="component" value="Chromosome 8"/>
</dbReference>
<dbReference type="GeneID" id="66081993"/>
<evidence type="ECO:0000313" key="2">
    <source>
        <dbReference type="Proteomes" id="UP001049176"/>
    </source>
</evidence>
<organism evidence="1 2">
    <name type="scientific">Marasmius oreades</name>
    <name type="common">fairy-ring Marasmius</name>
    <dbReference type="NCBI Taxonomy" id="181124"/>
    <lineage>
        <taxon>Eukaryota</taxon>
        <taxon>Fungi</taxon>
        <taxon>Dikarya</taxon>
        <taxon>Basidiomycota</taxon>
        <taxon>Agaricomycotina</taxon>
        <taxon>Agaricomycetes</taxon>
        <taxon>Agaricomycetidae</taxon>
        <taxon>Agaricales</taxon>
        <taxon>Marasmiineae</taxon>
        <taxon>Marasmiaceae</taxon>
        <taxon>Marasmius</taxon>
    </lineage>
</organism>
<gene>
    <name evidence="1" type="ORF">E1B28_012918</name>
</gene>
<dbReference type="AlphaFoldDB" id="A0A9P7RT32"/>
<accession>A0A9P7RT32</accession>
<keyword evidence="2" id="KW-1185">Reference proteome</keyword>
<dbReference type="KEGG" id="more:E1B28_012918"/>
<protein>
    <submittedName>
        <fullName evidence="1">Uncharacterized protein</fullName>
    </submittedName>
</protein>
<comment type="caution">
    <text evidence="1">The sequence shown here is derived from an EMBL/GenBank/DDBJ whole genome shotgun (WGS) entry which is preliminary data.</text>
</comment>
<proteinExistence type="predicted"/>
<dbReference type="EMBL" id="CM032188">
    <property type="protein sequence ID" value="KAG7088972.1"/>
    <property type="molecule type" value="Genomic_DNA"/>
</dbReference>
<evidence type="ECO:0000313" key="1">
    <source>
        <dbReference type="EMBL" id="KAG7088972.1"/>
    </source>
</evidence>
<name>A0A9P7RT32_9AGAR</name>
<dbReference type="OrthoDB" id="3092150at2759"/>